<organism evidence="1 2">
    <name type="scientific">Sphingobacterium tabacisoli</name>
    <dbReference type="NCBI Taxonomy" id="2044855"/>
    <lineage>
        <taxon>Bacteria</taxon>
        <taxon>Pseudomonadati</taxon>
        <taxon>Bacteroidota</taxon>
        <taxon>Sphingobacteriia</taxon>
        <taxon>Sphingobacteriales</taxon>
        <taxon>Sphingobacteriaceae</taxon>
        <taxon>Sphingobacterium</taxon>
    </lineage>
</organism>
<sequence>MKKLLLTCATRSFSMRVAQQLSEKFELVLATADEVPALFGNRYHKIPKGVNPTYAHEMLKMALDLECSYILPMGLDEVQTLGASLLLFEEYGIQVLCPSMGDLADLTILENPAAGLPLSLVVDGYDIFESGATVGNFNGLGLISDSGESFILTVAK</sequence>
<dbReference type="EMBL" id="JBHULD010000002">
    <property type="protein sequence ID" value="MFD2552957.1"/>
    <property type="molecule type" value="Genomic_DNA"/>
</dbReference>
<reference evidence="2" key="1">
    <citation type="journal article" date="2019" name="Int. J. Syst. Evol. Microbiol.">
        <title>The Global Catalogue of Microorganisms (GCM) 10K type strain sequencing project: providing services to taxonomists for standard genome sequencing and annotation.</title>
        <authorList>
            <consortium name="The Broad Institute Genomics Platform"/>
            <consortium name="The Broad Institute Genome Sequencing Center for Infectious Disease"/>
            <person name="Wu L."/>
            <person name="Ma J."/>
        </authorList>
    </citation>
    <scope>NUCLEOTIDE SEQUENCE [LARGE SCALE GENOMIC DNA]</scope>
    <source>
        <strain evidence="2">KCTC 52298</strain>
    </source>
</reference>
<comment type="caution">
    <text evidence="1">The sequence shown here is derived from an EMBL/GenBank/DDBJ whole genome shotgun (WGS) entry which is preliminary data.</text>
</comment>
<dbReference type="Gene3D" id="3.40.50.20">
    <property type="match status" value="1"/>
</dbReference>
<evidence type="ECO:0000313" key="2">
    <source>
        <dbReference type="Proteomes" id="UP001597440"/>
    </source>
</evidence>
<accession>A0ABW5KZC2</accession>
<proteinExistence type="predicted"/>
<dbReference type="Proteomes" id="UP001597440">
    <property type="component" value="Unassembled WGS sequence"/>
</dbReference>
<evidence type="ECO:0000313" key="1">
    <source>
        <dbReference type="EMBL" id="MFD2552957.1"/>
    </source>
</evidence>
<protein>
    <submittedName>
        <fullName evidence="1">Uncharacterized protein</fullName>
    </submittedName>
</protein>
<gene>
    <name evidence="1" type="ORF">ACFSQW_01050</name>
</gene>
<dbReference type="RefSeq" id="WP_210356559.1">
    <property type="nucleotide sequence ID" value="NZ_JAEQMU010000011.1"/>
</dbReference>
<name>A0ABW5KZC2_9SPHI</name>
<keyword evidence="2" id="KW-1185">Reference proteome</keyword>